<sequence>MPRDALITQLSEHLSQQLGHTVDDPTLPAQLAELFYDAMLDWQAPELTQGKVGAIIACSFGYARQENGNIIAGPMNAQLADVVVALQQQHQCRVFAQWEIAEAIGNRIDHTQLTAIHPDIDPHDATVTYLSTTGVLNKVIKALSFEPPELGNVLMVAWRHHITRTVNAARQCGFHAWSAPLDTLPSDYDPASGQAWTRNPRDYLLHDVVARIPLLKEELSPRPIWYKAHD</sequence>
<reference evidence="2" key="1">
    <citation type="journal article" date="2019" name="Int. J. Syst. Evol. Microbiol.">
        <title>The Global Catalogue of Microorganisms (GCM) 10K type strain sequencing project: providing services to taxonomists for standard genome sequencing and annotation.</title>
        <authorList>
            <consortium name="The Broad Institute Genomics Platform"/>
            <consortium name="The Broad Institute Genome Sequencing Center for Infectious Disease"/>
            <person name="Wu L."/>
            <person name="Ma J."/>
        </authorList>
    </citation>
    <scope>NUCLEOTIDE SEQUENCE [LARGE SCALE GENOMIC DNA]</scope>
    <source>
        <strain evidence="2">JCM 18401</strain>
    </source>
</reference>
<comment type="caution">
    <text evidence="1">The sequence shown here is derived from an EMBL/GenBank/DDBJ whole genome shotgun (WGS) entry which is preliminary data.</text>
</comment>
<proteinExistence type="predicted"/>
<gene>
    <name evidence="1" type="ORF">GCM10023333_08400</name>
</gene>
<keyword evidence="2" id="KW-1185">Reference proteome</keyword>
<accession>A0ABP9EEX7</accession>
<dbReference type="EMBL" id="BAABJZ010000009">
    <property type="protein sequence ID" value="GAA4877421.1"/>
    <property type="molecule type" value="Genomic_DNA"/>
</dbReference>
<name>A0ABP9EEX7_9GAMM</name>
<dbReference type="Proteomes" id="UP001499988">
    <property type="component" value="Unassembled WGS sequence"/>
</dbReference>
<evidence type="ECO:0000313" key="1">
    <source>
        <dbReference type="EMBL" id="GAA4877421.1"/>
    </source>
</evidence>
<organism evidence="1 2">
    <name type="scientific">Ferrimonas pelagia</name>
    <dbReference type="NCBI Taxonomy" id="1177826"/>
    <lineage>
        <taxon>Bacteria</taxon>
        <taxon>Pseudomonadati</taxon>
        <taxon>Pseudomonadota</taxon>
        <taxon>Gammaproteobacteria</taxon>
        <taxon>Alteromonadales</taxon>
        <taxon>Ferrimonadaceae</taxon>
        <taxon>Ferrimonas</taxon>
    </lineage>
</organism>
<evidence type="ECO:0008006" key="3">
    <source>
        <dbReference type="Google" id="ProtNLM"/>
    </source>
</evidence>
<dbReference type="RefSeq" id="WP_345333734.1">
    <property type="nucleotide sequence ID" value="NZ_BAABJZ010000009.1"/>
</dbReference>
<evidence type="ECO:0000313" key="2">
    <source>
        <dbReference type="Proteomes" id="UP001499988"/>
    </source>
</evidence>
<protein>
    <recommendedName>
        <fullName evidence="3">DUF218 domain-containing protein</fullName>
    </recommendedName>
</protein>